<dbReference type="InterPro" id="IPR050832">
    <property type="entry name" value="Bact_Acetyltransf"/>
</dbReference>
<evidence type="ECO:0000313" key="5">
    <source>
        <dbReference type="Proteomes" id="UP000198728"/>
    </source>
</evidence>
<protein>
    <submittedName>
        <fullName evidence="4">Acetyltransferase (GNAT) family protein</fullName>
    </submittedName>
</protein>
<dbReference type="Proteomes" id="UP000198728">
    <property type="component" value="Unassembled WGS sequence"/>
</dbReference>
<sequence>MKIEHGFPEGQRGEVAALFWQAFSGKLGWLMAPEARALDFIERALRPEHALTAFSDTGTLLGVVGIKTWRGGLLTGDFPDLARVYGRLGAVWRGPLLDLMDRPLGHGQMVMDGLFVDRAARGMGVGTALIGAIMDEAQAQGMKEVRLDVIDTNLRARALYERHGFTPTGRKDTGIFKVLFGYHHATTMSRLVDRR</sequence>
<dbReference type="OrthoDB" id="273614at2"/>
<reference evidence="4 5" key="1">
    <citation type="submission" date="2016-10" db="EMBL/GenBank/DDBJ databases">
        <authorList>
            <person name="de Groot N.N."/>
        </authorList>
    </citation>
    <scope>NUCLEOTIDE SEQUENCE [LARGE SCALE GENOMIC DNA]</scope>
    <source>
        <strain evidence="4 5">DSM 19548</strain>
    </source>
</reference>
<accession>A0A1I1ND26</accession>
<keyword evidence="2" id="KW-0012">Acyltransferase</keyword>
<dbReference type="RefSeq" id="WP_093361865.1">
    <property type="nucleotide sequence ID" value="NZ_FOLG01000011.1"/>
</dbReference>
<dbReference type="PANTHER" id="PTHR43877">
    <property type="entry name" value="AMINOALKYLPHOSPHONATE N-ACETYLTRANSFERASE-RELATED-RELATED"/>
    <property type="match status" value="1"/>
</dbReference>
<evidence type="ECO:0000259" key="3">
    <source>
        <dbReference type="PROSITE" id="PS51186"/>
    </source>
</evidence>
<dbReference type="PROSITE" id="PS51186">
    <property type="entry name" value="GNAT"/>
    <property type="match status" value="1"/>
</dbReference>
<dbReference type="GO" id="GO:0016747">
    <property type="term" value="F:acyltransferase activity, transferring groups other than amino-acyl groups"/>
    <property type="evidence" value="ECO:0007669"/>
    <property type="project" value="InterPro"/>
</dbReference>
<dbReference type="STRING" id="441112.SAMN04488094_111134"/>
<dbReference type="SUPFAM" id="SSF55729">
    <property type="entry name" value="Acyl-CoA N-acyltransferases (Nat)"/>
    <property type="match status" value="1"/>
</dbReference>
<dbReference type="Pfam" id="PF00583">
    <property type="entry name" value="Acetyltransf_1"/>
    <property type="match status" value="1"/>
</dbReference>
<organism evidence="4 5">
    <name type="scientific">Tropicimonas isoalkanivorans</name>
    <dbReference type="NCBI Taxonomy" id="441112"/>
    <lineage>
        <taxon>Bacteria</taxon>
        <taxon>Pseudomonadati</taxon>
        <taxon>Pseudomonadota</taxon>
        <taxon>Alphaproteobacteria</taxon>
        <taxon>Rhodobacterales</taxon>
        <taxon>Roseobacteraceae</taxon>
        <taxon>Tropicimonas</taxon>
    </lineage>
</organism>
<evidence type="ECO:0000256" key="2">
    <source>
        <dbReference type="ARBA" id="ARBA00023315"/>
    </source>
</evidence>
<gene>
    <name evidence="4" type="ORF">SAMN04488094_111134</name>
</gene>
<dbReference type="Gene3D" id="3.40.630.30">
    <property type="match status" value="1"/>
</dbReference>
<dbReference type="CDD" id="cd04301">
    <property type="entry name" value="NAT_SF"/>
    <property type="match status" value="1"/>
</dbReference>
<proteinExistence type="predicted"/>
<feature type="domain" description="N-acetyltransferase" evidence="3">
    <location>
        <begin position="1"/>
        <end position="193"/>
    </location>
</feature>
<keyword evidence="5" id="KW-1185">Reference proteome</keyword>
<dbReference type="PANTHER" id="PTHR43877:SF2">
    <property type="entry name" value="AMINOALKYLPHOSPHONATE N-ACETYLTRANSFERASE-RELATED"/>
    <property type="match status" value="1"/>
</dbReference>
<keyword evidence="1 4" id="KW-0808">Transferase</keyword>
<dbReference type="InterPro" id="IPR016181">
    <property type="entry name" value="Acyl_CoA_acyltransferase"/>
</dbReference>
<name>A0A1I1ND26_9RHOB</name>
<dbReference type="AlphaFoldDB" id="A0A1I1ND26"/>
<evidence type="ECO:0000256" key="1">
    <source>
        <dbReference type="ARBA" id="ARBA00022679"/>
    </source>
</evidence>
<dbReference type="EMBL" id="FOLG01000011">
    <property type="protein sequence ID" value="SFC92693.1"/>
    <property type="molecule type" value="Genomic_DNA"/>
</dbReference>
<evidence type="ECO:0000313" key="4">
    <source>
        <dbReference type="EMBL" id="SFC92693.1"/>
    </source>
</evidence>
<dbReference type="InterPro" id="IPR000182">
    <property type="entry name" value="GNAT_dom"/>
</dbReference>